<evidence type="ECO:0000313" key="3">
    <source>
        <dbReference type="EMBL" id="EEH65878.1"/>
    </source>
</evidence>
<organism evidence="3 4">
    <name type="scientific">Actinomyces urogenitalis DSM 15434</name>
    <dbReference type="NCBI Taxonomy" id="525246"/>
    <lineage>
        <taxon>Bacteria</taxon>
        <taxon>Bacillati</taxon>
        <taxon>Actinomycetota</taxon>
        <taxon>Actinomycetes</taxon>
        <taxon>Actinomycetales</taxon>
        <taxon>Actinomycetaceae</taxon>
        <taxon>Actinomyces</taxon>
    </lineage>
</organism>
<dbReference type="AlphaFoldDB" id="C0W5V0"/>
<evidence type="ECO:0000313" key="4">
    <source>
        <dbReference type="Proteomes" id="UP000004778"/>
    </source>
</evidence>
<dbReference type="Pfam" id="PF05065">
    <property type="entry name" value="Phage_capsid"/>
    <property type="match status" value="1"/>
</dbReference>
<dbReference type="HOGENOM" id="CLU_057653_1_0_11"/>
<dbReference type="NCBIfam" id="TIGR01554">
    <property type="entry name" value="major_cap_HK97"/>
    <property type="match status" value="1"/>
</dbReference>
<dbReference type="InterPro" id="IPR054612">
    <property type="entry name" value="Phage_capsid-like_C"/>
</dbReference>
<dbReference type="InterPro" id="IPR024455">
    <property type="entry name" value="Phage_capsid"/>
</dbReference>
<dbReference type="Proteomes" id="UP000004778">
    <property type="component" value="Unassembled WGS sequence"/>
</dbReference>
<dbReference type="SUPFAM" id="SSF56563">
    <property type="entry name" value="Major capsid protein gp5"/>
    <property type="match status" value="1"/>
</dbReference>
<keyword evidence="4" id="KW-1185">Reference proteome</keyword>
<dbReference type="EMBL" id="ACFH01000096">
    <property type="protein sequence ID" value="EEH65878.1"/>
    <property type="molecule type" value="Genomic_DNA"/>
</dbReference>
<reference evidence="3 4" key="1">
    <citation type="submission" date="2009-01" db="EMBL/GenBank/DDBJ databases">
        <authorList>
            <person name="Qin X."/>
            <person name="Bachman B."/>
            <person name="Battles P."/>
            <person name="Bell A."/>
            <person name="Bess C."/>
            <person name="Bickham C."/>
            <person name="Chaboub L."/>
            <person name="Chen D."/>
            <person name="Coyle M."/>
            <person name="Deiros D.R."/>
            <person name="Dinh H."/>
            <person name="Forbes L."/>
            <person name="Fowler G."/>
            <person name="Francisco L."/>
            <person name="Fu Q."/>
            <person name="Gubbala S."/>
            <person name="Hale W."/>
            <person name="Han Y."/>
            <person name="Hemphill L."/>
            <person name="Highlander S.K."/>
            <person name="Hirani K."/>
            <person name="Hogues M."/>
            <person name="Jackson L."/>
            <person name="Jakkamsetti A."/>
            <person name="Javaid M."/>
            <person name="Jiang H."/>
            <person name="Korchina V."/>
            <person name="Kovar C."/>
            <person name="Lara F."/>
            <person name="Lee S."/>
            <person name="Mata R."/>
            <person name="Mathew T."/>
            <person name="Moen C."/>
            <person name="Morales K."/>
            <person name="Munidasa M."/>
            <person name="Nazareth L."/>
            <person name="Ngo R."/>
            <person name="Nguyen L."/>
            <person name="Okwuonu G."/>
            <person name="Ongeri F."/>
            <person name="Patil S."/>
            <person name="Petrosino J."/>
            <person name="Pham C."/>
            <person name="Pham P."/>
            <person name="Pu L.-L."/>
            <person name="Puazo M."/>
            <person name="Raj R."/>
            <person name="Reid J."/>
            <person name="Rouhana J."/>
            <person name="Saada N."/>
            <person name="Shang Y."/>
            <person name="Simmons D."/>
            <person name="Thornton R."/>
            <person name="Warren J."/>
            <person name="Weissenberger G."/>
            <person name="Zhang J."/>
            <person name="Zhang L."/>
            <person name="Zhou C."/>
            <person name="Zhu D."/>
            <person name="Muzny D."/>
            <person name="Worley K."/>
            <person name="Gibbs R."/>
        </authorList>
    </citation>
    <scope>NUCLEOTIDE SEQUENCE [LARGE SCALE GENOMIC DNA]</scope>
    <source>
        <strain evidence="3 4">DSM 15434</strain>
    </source>
</reference>
<feature type="domain" description="Phage capsid-like C-terminal" evidence="2">
    <location>
        <begin position="14"/>
        <end position="298"/>
    </location>
</feature>
<dbReference type="Gene3D" id="3.30.2320.10">
    <property type="entry name" value="hypothetical protein PF0899 domain"/>
    <property type="match status" value="1"/>
</dbReference>
<protein>
    <recommendedName>
        <fullName evidence="2">Phage capsid-like C-terminal domain-containing protein</fullName>
    </recommendedName>
</protein>
<accession>C0W5V0</accession>
<name>C0W5V0_9ACTO</name>
<comment type="caution">
    <text evidence="3">The sequence shown here is derived from an EMBL/GenBank/DDBJ whole genome shotgun (WGS) entry which is preliminary data.</text>
</comment>
<evidence type="ECO:0000256" key="1">
    <source>
        <dbReference type="ARBA" id="ARBA00004328"/>
    </source>
</evidence>
<proteinExistence type="predicted"/>
<dbReference type="RefSeq" id="WP_006548208.1">
    <property type="nucleotide sequence ID" value="NZ_DS999574.1"/>
</dbReference>
<sequence length="323" mass="33852">MATPDITRSEVAGLIQDAYSTDFLGAAVDSSVALQAFPTVSMGTKTERLPVLATIPHADWVTESSQEGAGTKPTSKATWQNKVLVAEEVAVIIPVHENVIDDATEDVLGEITKLGGQAMGYALDAAVFFGVGKPATWTDPDLFTAATTGGNLTQVSTTDLKSDLVGAILQNAGMVIGDGEFEPDTLIARRSLRMQLANLRATDGSPIYLPSLSSAPGAMDQVAGLNARWSRGTVKGDKPVFDASKAVALVADSTAVRIGVRQDITVKFLDQATVGGVNLAEKDMVALRFKARYAYVLKNIVAQKNAEAVTKYPVGAVTPATAA</sequence>
<dbReference type="eggNOG" id="COG4653">
    <property type="taxonomic scope" value="Bacteria"/>
</dbReference>
<gene>
    <name evidence="3" type="ORF">HMPREF0058_1244</name>
</gene>
<dbReference type="OrthoDB" id="156689at2"/>
<dbReference type="Gene3D" id="3.30.2400.10">
    <property type="entry name" value="Major capsid protein gp5"/>
    <property type="match status" value="1"/>
</dbReference>
<evidence type="ECO:0000259" key="2">
    <source>
        <dbReference type="Pfam" id="PF05065"/>
    </source>
</evidence>
<comment type="subcellular location">
    <subcellularLocation>
        <location evidence="1">Virion</location>
    </subcellularLocation>
</comment>